<keyword evidence="1" id="KW-0732">Signal</keyword>
<feature type="chain" id="PRO_5046143677" evidence="1">
    <location>
        <begin position="29"/>
        <end position="335"/>
    </location>
</feature>
<name>A0ABQ9VUD2_SAGOE</name>
<evidence type="ECO:0000256" key="1">
    <source>
        <dbReference type="SAM" id="SignalP"/>
    </source>
</evidence>
<accession>A0ABQ9VUD2</accession>
<reference evidence="2 3" key="1">
    <citation type="submission" date="2023-05" db="EMBL/GenBank/DDBJ databases">
        <title>B98-5 Cell Line De Novo Hybrid Assembly: An Optical Mapping Approach.</title>
        <authorList>
            <person name="Kananen K."/>
            <person name="Auerbach J.A."/>
            <person name="Kautto E."/>
            <person name="Blachly J.S."/>
        </authorList>
    </citation>
    <scope>NUCLEOTIDE SEQUENCE [LARGE SCALE GENOMIC DNA]</scope>
    <source>
        <strain evidence="2">B95-8</strain>
        <tissue evidence="2">Cell line</tissue>
    </source>
</reference>
<dbReference type="Proteomes" id="UP001266305">
    <property type="component" value="Unassembled WGS sequence"/>
</dbReference>
<keyword evidence="3" id="KW-1185">Reference proteome</keyword>
<comment type="caution">
    <text evidence="2">The sequence shown here is derived from an EMBL/GenBank/DDBJ whole genome shotgun (WGS) entry which is preliminary data.</text>
</comment>
<evidence type="ECO:0000313" key="3">
    <source>
        <dbReference type="Proteomes" id="UP001266305"/>
    </source>
</evidence>
<feature type="signal peptide" evidence="1">
    <location>
        <begin position="1"/>
        <end position="28"/>
    </location>
</feature>
<dbReference type="SUPFAM" id="SSF51412">
    <property type="entry name" value="Inosine monophosphate dehydrogenase (IMPDH)"/>
    <property type="match status" value="1"/>
</dbReference>
<sequence length="335" mass="36062">MSDLYCQQGAALAAFTSVLSSLVSVIEGTCSENGVRDGEERWRVCYGVECYYDRYGMMNRKDACKCSGRSWQFPAPAPGVMACHSLSGASPVKCASPEVRGTCLAYSTSPVTFPVFSGFTRFLDPWLKATKVEGHILAVLCLMVEAFPNHFGLFHTVAVTSFGPRTDSAATQQVSHWGRTGACALLLTLLLDYLSGTDLMLSLTLPGGFRACTAFCSGVEFLTFLPAIVIDDHELYSLSQAGNVVTGEMVEELILSGADIIKVGQLLGTGKKHQKWISCPSSQEKICTNSFFDLCGNQNHACDLFEASSLAVFWKAIGLLFVGPSLPSESQACCS</sequence>
<gene>
    <name evidence="2" type="ORF">P7K49_007274</name>
</gene>
<proteinExistence type="predicted"/>
<dbReference type="EMBL" id="JASSZA010000004">
    <property type="protein sequence ID" value="KAK2113008.1"/>
    <property type="molecule type" value="Genomic_DNA"/>
</dbReference>
<protein>
    <submittedName>
        <fullName evidence="2">Uncharacterized protein</fullName>
    </submittedName>
</protein>
<evidence type="ECO:0000313" key="2">
    <source>
        <dbReference type="EMBL" id="KAK2113008.1"/>
    </source>
</evidence>
<organism evidence="2 3">
    <name type="scientific">Saguinus oedipus</name>
    <name type="common">Cotton-top tamarin</name>
    <name type="synonym">Oedipomidas oedipus</name>
    <dbReference type="NCBI Taxonomy" id="9490"/>
    <lineage>
        <taxon>Eukaryota</taxon>
        <taxon>Metazoa</taxon>
        <taxon>Chordata</taxon>
        <taxon>Craniata</taxon>
        <taxon>Vertebrata</taxon>
        <taxon>Euteleostomi</taxon>
        <taxon>Mammalia</taxon>
        <taxon>Eutheria</taxon>
        <taxon>Euarchontoglires</taxon>
        <taxon>Primates</taxon>
        <taxon>Haplorrhini</taxon>
        <taxon>Platyrrhini</taxon>
        <taxon>Cebidae</taxon>
        <taxon>Callitrichinae</taxon>
        <taxon>Saguinus</taxon>
    </lineage>
</organism>